<evidence type="ECO:0000256" key="2">
    <source>
        <dbReference type="ARBA" id="ARBA00004370"/>
    </source>
</evidence>
<dbReference type="FunFam" id="1.10.287.130:FF:000002">
    <property type="entry name" value="Two-component osmosensing histidine kinase"/>
    <property type="match status" value="1"/>
</dbReference>
<dbReference type="PANTHER" id="PTHR45339:SF1">
    <property type="entry name" value="HYBRID SIGNAL TRANSDUCTION HISTIDINE KINASE J"/>
    <property type="match status" value="1"/>
</dbReference>
<evidence type="ECO:0000256" key="5">
    <source>
        <dbReference type="ARBA" id="ARBA00022679"/>
    </source>
</evidence>
<dbReference type="PROSITE" id="PS50109">
    <property type="entry name" value="HIS_KIN"/>
    <property type="match status" value="1"/>
</dbReference>
<dbReference type="SUPFAM" id="SSF52172">
    <property type="entry name" value="CheY-like"/>
    <property type="match status" value="1"/>
</dbReference>
<dbReference type="Gene3D" id="1.10.287.130">
    <property type="match status" value="1"/>
</dbReference>
<dbReference type="Pfam" id="PF17152">
    <property type="entry name" value="CHASE8"/>
    <property type="match status" value="1"/>
</dbReference>
<dbReference type="InterPro" id="IPR003594">
    <property type="entry name" value="HATPase_dom"/>
</dbReference>
<feature type="domain" description="Response regulatory" evidence="17">
    <location>
        <begin position="530"/>
        <end position="647"/>
    </location>
</feature>
<reference evidence="19 20" key="1">
    <citation type="submission" date="2020-10" db="EMBL/GenBank/DDBJ databases">
        <title>Connecting structure to function with the recovery of over 1000 high-quality activated sludge metagenome-assembled genomes encoding full-length rRNA genes using long-read sequencing.</title>
        <authorList>
            <person name="Singleton C.M."/>
            <person name="Petriglieri F."/>
            <person name="Kristensen J.M."/>
            <person name="Kirkegaard R.H."/>
            <person name="Michaelsen T.Y."/>
            <person name="Andersen M.H."/>
            <person name="Karst S.M."/>
            <person name="Dueholm M.S."/>
            <person name="Nielsen P.H."/>
            <person name="Albertsen M."/>
        </authorList>
    </citation>
    <scope>NUCLEOTIDE SEQUENCE [LARGE SCALE GENOMIC DNA]</scope>
    <source>
        <strain evidence="19">EsbW_18-Q3-R4-48_BATAC.463</strain>
    </source>
</reference>
<gene>
    <name evidence="19" type="ORF">IPJ38_06400</name>
</gene>
<evidence type="ECO:0000256" key="13">
    <source>
        <dbReference type="ARBA" id="ARBA00070152"/>
    </source>
</evidence>
<evidence type="ECO:0000259" key="17">
    <source>
        <dbReference type="PROSITE" id="PS50110"/>
    </source>
</evidence>
<dbReference type="GO" id="GO:0016020">
    <property type="term" value="C:membrane"/>
    <property type="evidence" value="ECO:0007669"/>
    <property type="project" value="UniProtKB-SubCell"/>
</dbReference>
<dbReference type="InterPro" id="IPR036890">
    <property type="entry name" value="HATPase_C_sf"/>
</dbReference>
<evidence type="ECO:0000259" key="18">
    <source>
        <dbReference type="PROSITE" id="PS50885"/>
    </source>
</evidence>
<keyword evidence="4 14" id="KW-0597">Phosphoprotein</keyword>
<evidence type="ECO:0000256" key="3">
    <source>
        <dbReference type="ARBA" id="ARBA00012438"/>
    </source>
</evidence>
<evidence type="ECO:0000256" key="7">
    <source>
        <dbReference type="ARBA" id="ARBA00022777"/>
    </source>
</evidence>
<dbReference type="SMART" id="SM00448">
    <property type="entry name" value="REC"/>
    <property type="match status" value="1"/>
</dbReference>
<dbReference type="SMART" id="SM00388">
    <property type="entry name" value="HisKA"/>
    <property type="match status" value="1"/>
</dbReference>
<dbReference type="Gene3D" id="3.30.565.10">
    <property type="entry name" value="Histidine kinase-like ATPase, C-terminal domain"/>
    <property type="match status" value="1"/>
</dbReference>
<comment type="subcellular location">
    <subcellularLocation>
        <location evidence="2">Membrane</location>
    </subcellularLocation>
</comment>
<sequence length="656" mass="71843">MIRQQTLGHKLTVLIASAVGLSLFLTFLFFTVRDIEQRRAAKLTELYSMAEVIAFNASAVVEFNDKRGAERLFSSLQEHPDILAARLNGLDTGFSHRYDKNGASLPDRVTLGDKTHTERAKYVDGSCITAAVPIRTTEGTIGSVTLTAGMNRVWRDVAWNSSLIFAGSLIAFFVALLVARRMQSSLLNALDSLTNTAKKVAESKDYAQRATKFSDDEIGQLADAFNTMLTEISDRDVELSAHREHLEETVQQRTLALSIAKEDAESANRAKSTFLANMSHELRTPMNAIIGLTHLLARNNTDPSQRDKLGKVTNAANHLLSLLNDILDLSKIDADRMTLEKTPFGVASLINNLDSLVHARPGAGKVPLLYEIDPRLQTCELLGDPLRLQQVLLNLLSNAIKFTDQGKIVLSVQLHDQSAEDLLVEFVVRDTGIGISPEAVGRIFNPFEQADGSTTRKFGGTGLGLPICRRLVRLMGGDITVTSTPKLGSAFSFVIRLPMHHAVPAVASVDVAVSGVEAEKRLIQEFPGCRILVAEDDWVNQEVALELLREVLGFVVDIAPDGAIAFEMAQKNTYDLILMDMQMPVMDGLEATQSIRQIPGCEELPIIAMTANAFAEDQAHCLDAGMSDFIAKPVDPDLLYITMLKWLTRMPHVGAG</sequence>
<dbReference type="Pfam" id="PF00072">
    <property type="entry name" value="Response_reg"/>
    <property type="match status" value="1"/>
</dbReference>
<evidence type="ECO:0000313" key="19">
    <source>
        <dbReference type="EMBL" id="MBK7414787.1"/>
    </source>
</evidence>
<evidence type="ECO:0000256" key="9">
    <source>
        <dbReference type="ARBA" id="ARBA00023012"/>
    </source>
</evidence>
<dbReference type="InterPro" id="IPR001789">
    <property type="entry name" value="Sig_transdc_resp-reg_receiver"/>
</dbReference>
<dbReference type="Gene3D" id="6.10.340.10">
    <property type="match status" value="1"/>
</dbReference>
<dbReference type="PRINTS" id="PR00344">
    <property type="entry name" value="BCTRLSENSOR"/>
</dbReference>
<keyword evidence="5" id="KW-0808">Transferase</keyword>
<dbReference type="FunFam" id="3.30.565.10:FF:000010">
    <property type="entry name" value="Sensor histidine kinase RcsC"/>
    <property type="match status" value="1"/>
</dbReference>
<evidence type="ECO:0000256" key="1">
    <source>
        <dbReference type="ARBA" id="ARBA00000085"/>
    </source>
</evidence>
<dbReference type="InterPro" id="IPR011006">
    <property type="entry name" value="CheY-like_superfamily"/>
</dbReference>
<protein>
    <recommendedName>
        <fullName evidence="12">Sensory/regulatory protein RpfC</fullName>
        <ecNumber evidence="3">2.7.13.3</ecNumber>
    </recommendedName>
    <alternativeName>
        <fullName evidence="13">Virulence sensor protein BvgS</fullName>
    </alternativeName>
</protein>
<dbReference type="Pfam" id="PF02518">
    <property type="entry name" value="HATPase_c"/>
    <property type="match status" value="1"/>
</dbReference>
<feature type="modified residue" description="4-aspartylphosphate" evidence="14">
    <location>
        <position position="580"/>
    </location>
</feature>
<evidence type="ECO:0000256" key="4">
    <source>
        <dbReference type="ARBA" id="ARBA00022553"/>
    </source>
</evidence>
<keyword evidence="8" id="KW-0067">ATP-binding</keyword>
<organism evidence="19 20">
    <name type="scientific">Candidatus Dechloromonas phosphorivorans</name>
    <dbReference type="NCBI Taxonomy" id="2899244"/>
    <lineage>
        <taxon>Bacteria</taxon>
        <taxon>Pseudomonadati</taxon>
        <taxon>Pseudomonadota</taxon>
        <taxon>Betaproteobacteria</taxon>
        <taxon>Rhodocyclales</taxon>
        <taxon>Azonexaceae</taxon>
        <taxon>Dechloromonas</taxon>
    </lineage>
</organism>
<dbReference type="GO" id="GO:0000155">
    <property type="term" value="F:phosphorelay sensor kinase activity"/>
    <property type="evidence" value="ECO:0007669"/>
    <property type="project" value="InterPro"/>
</dbReference>
<comment type="caution">
    <text evidence="19">The sequence shown here is derived from an EMBL/GenBank/DDBJ whole genome shotgun (WGS) entry which is preliminary data.</text>
</comment>
<dbReference type="SUPFAM" id="SSF47384">
    <property type="entry name" value="Homodimeric domain of signal transducing histidine kinase"/>
    <property type="match status" value="1"/>
</dbReference>
<dbReference type="AlphaFoldDB" id="A0A935JW21"/>
<dbReference type="Gene3D" id="3.40.50.2300">
    <property type="match status" value="1"/>
</dbReference>
<evidence type="ECO:0000256" key="8">
    <source>
        <dbReference type="ARBA" id="ARBA00022840"/>
    </source>
</evidence>
<evidence type="ECO:0000256" key="12">
    <source>
        <dbReference type="ARBA" id="ARBA00068150"/>
    </source>
</evidence>
<comment type="function">
    <text evidence="10">Member of the two-component regulatory system BvgS/BvgA. Phosphorylates BvgA via a four-step phosphorelay in response to environmental signals.</text>
</comment>
<comment type="catalytic activity">
    <reaction evidence="1">
        <text>ATP + protein L-histidine = ADP + protein N-phospho-L-histidine.</text>
        <dbReference type="EC" id="2.7.13.3"/>
    </reaction>
</comment>
<dbReference type="InterPro" id="IPR033417">
    <property type="entry name" value="CHASE8"/>
</dbReference>
<dbReference type="EMBL" id="JADJMS010000013">
    <property type="protein sequence ID" value="MBK7414787.1"/>
    <property type="molecule type" value="Genomic_DNA"/>
</dbReference>
<dbReference type="Pfam" id="PF00672">
    <property type="entry name" value="HAMP"/>
    <property type="match status" value="1"/>
</dbReference>
<keyword evidence="6" id="KW-0547">Nucleotide-binding</keyword>
<dbReference type="SUPFAM" id="SSF55874">
    <property type="entry name" value="ATPase domain of HSP90 chaperone/DNA topoisomerase II/histidine kinase"/>
    <property type="match status" value="1"/>
</dbReference>
<keyword evidence="15" id="KW-0472">Membrane</keyword>
<evidence type="ECO:0000256" key="14">
    <source>
        <dbReference type="PROSITE-ProRule" id="PRU00169"/>
    </source>
</evidence>
<evidence type="ECO:0000259" key="16">
    <source>
        <dbReference type="PROSITE" id="PS50109"/>
    </source>
</evidence>
<name>A0A935JW21_9RHOO</name>
<dbReference type="Proteomes" id="UP000739411">
    <property type="component" value="Unassembled WGS sequence"/>
</dbReference>
<evidence type="ECO:0000256" key="6">
    <source>
        <dbReference type="ARBA" id="ARBA00022741"/>
    </source>
</evidence>
<dbReference type="SMART" id="SM00387">
    <property type="entry name" value="HATPase_c"/>
    <property type="match status" value="1"/>
</dbReference>
<dbReference type="CDD" id="cd17546">
    <property type="entry name" value="REC_hyHK_CKI1_RcsC-like"/>
    <property type="match status" value="1"/>
</dbReference>
<evidence type="ECO:0000256" key="15">
    <source>
        <dbReference type="SAM" id="Phobius"/>
    </source>
</evidence>
<dbReference type="PROSITE" id="PS50885">
    <property type="entry name" value="HAMP"/>
    <property type="match status" value="1"/>
</dbReference>
<proteinExistence type="predicted"/>
<dbReference type="InterPro" id="IPR003660">
    <property type="entry name" value="HAMP_dom"/>
</dbReference>
<feature type="domain" description="HAMP" evidence="18">
    <location>
        <begin position="184"/>
        <end position="237"/>
    </location>
</feature>
<evidence type="ECO:0000256" key="10">
    <source>
        <dbReference type="ARBA" id="ARBA00058004"/>
    </source>
</evidence>
<dbReference type="InterPro" id="IPR004358">
    <property type="entry name" value="Sig_transdc_His_kin-like_C"/>
</dbReference>
<keyword evidence="15" id="KW-1133">Transmembrane helix</keyword>
<dbReference type="Pfam" id="PF00512">
    <property type="entry name" value="HisKA"/>
    <property type="match status" value="1"/>
</dbReference>
<feature type="domain" description="Histidine kinase" evidence="16">
    <location>
        <begin position="277"/>
        <end position="501"/>
    </location>
</feature>
<dbReference type="InterPro" id="IPR036097">
    <property type="entry name" value="HisK_dim/P_sf"/>
</dbReference>
<dbReference type="CDD" id="cd06225">
    <property type="entry name" value="HAMP"/>
    <property type="match status" value="1"/>
</dbReference>
<feature type="transmembrane region" description="Helical" evidence="15">
    <location>
        <begin position="12"/>
        <end position="32"/>
    </location>
</feature>
<dbReference type="PROSITE" id="PS50110">
    <property type="entry name" value="RESPONSE_REGULATORY"/>
    <property type="match status" value="1"/>
</dbReference>
<dbReference type="SMART" id="SM00304">
    <property type="entry name" value="HAMP"/>
    <property type="match status" value="1"/>
</dbReference>
<keyword evidence="7" id="KW-0418">Kinase</keyword>
<evidence type="ECO:0000313" key="20">
    <source>
        <dbReference type="Proteomes" id="UP000739411"/>
    </source>
</evidence>
<accession>A0A935JW21</accession>
<dbReference type="GO" id="GO:0005524">
    <property type="term" value="F:ATP binding"/>
    <property type="evidence" value="ECO:0007669"/>
    <property type="project" value="UniProtKB-KW"/>
</dbReference>
<dbReference type="CDD" id="cd16922">
    <property type="entry name" value="HATPase_EvgS-ArcB-TorS-like"/>
    <property type="match status" value="1"/>
</dbReference>
<dbReference type="InterPro" id="IPR005467">
    <property type="entry name" value="His_kinase_dom"/>
</dbReference>
<keyword evidence="9" id="KW-0902">Two-component regulatory system</keyword>
<feature type="transmembrane region" description="Helical" evidence="15">
    <location>
        <begin position="157"/>
        <end position="179"/>
    </location>
</feature>
<dbReference type="CDD" id="cd00082">
    <property type="entry name" value="HisKA"/>
    <property type="match status" value="1"/>
</dbReference>
<dbReference type="EC" id="2.7.13.3" evidence="3"/>
<evidence type="ECO:0000256" key="11">
    <source>
        <dbReference type="ARBA" id="ARBA00064003"/>
    </source>
</evidence>
<dbReference type="SUPFAM" id="SSF158472">
    <property type="entry name" value="HAMP domain-like"/>
    <property type="match status" value="1"/>
</dbReference>
<comment type="subunit">
    <text evidence="11">At low DSF concentrations, interacts with RpfF.</text>
</comment>
<dbReference type="PANTHER" id="PTHR45339">
    <property type="entry name" value="HYBRID SIGNAL TRANSDUCTION HISTIDINE KINASE J"/>
    <property type="match status" value="1"/>
</dbReference>
<dbReference type="InterPro" id="IPR003661">
    <property type="entry name" value="HisK_dim/P_dom"/>
</dbReference>
<keyword evidence="15" id="KW-0812">Transmembrane</keyword>